<dbReference type="AlphaFoldDB" id="A0A4R6RFK8"/>
<dbReference type="InterPro" id="IPR011044">
    <property type="entry name" value="Quino_amine_DH_bsu"/>
</dbReference>
<dbReference type="RefSeq" id="WP_126540852.1">
    <property type="nucleotide sequence ID" value="NZ_BSPM01000004.1"/>
</dbReference>
<dbReference type="Proteomes" id="UP000294547">
    <property type="component" value="Unassembled WGS sequence"/>
</dbReference>
<organism evidence="1 2">
    <name type="scientific">Oharaeibacter diazotrophicus</name>
    <dbReference type="NCBI Taxonomy" id="1920512"/>
    <lineage>
        <taxon>Bacteria</taxon>
        <taxon>Pseudomonadati</taxon>
        <taxon>Pseudomonadota</taxon>
        <taxon>Alphaproteobacteria</taxon>
        <taxon>Hyphomicrobiales</taxon>
        <taxon>Pleomorphomonadaceae</taxon>
        <taxon>Oharaeibacter</taxon>
    </lineage>
</organism>
<dbReference type="InterPro" id="IPR001680">
    <property type="entry name" value="WD40_rpt"/>
</dbReference>
<dbReference type="Pfam" id="PF00400">
    <property type="entry name" value="WD40"/>
    <property type="match status" value="1"/>
</dbReference>
<evidence type="ECO:0000313" key="2">
    <source>
        <dbReference type="Proteomes" id="UP000294547"/>
    </source>
</evidence>
<gene>
    <name evidence="1" type="ORF">EDD54_1808</name>
</gene>
<accession>A0A4R6RFK8</accession>
<dbReference type="SMART" id="SM00320">
    <property type="entry name" value="WD40"/>
    <property type="match status" value="4"/>
</dbReference>
<dbReference type="EMBL" id="SNXY01000007">
    <property type="protein sequence ID" value="TDP84964.1"/>
    <property type="molecule type" value="Genomic_DNA"/>
</dbReference>
<comment type="caution">
    <text evidence="1">The sequence shown here is derived from an EMBL/GenBank/DDBJ whole genome shotgun (WGS) entry which is preliminary data.</text>
</comment>
<dbReference type="InterPro" id="IPR015943">
    <property type="entry name" value="WD40/YVTN_repeat-like_dom_sf"/>
</dbReference>
<dbReference type="SUPFAM" id="SSF101908">
    <property type="entry name" value="Putative isomerase YbhE"/>
    <property type="match status" value="1"/>
</dbReference>
<reference evidence="1 2" key="1">
    <citation type="submission" date="2019-03" db="EMBL/GenBank/DDBJ databases">
        <title>Genomic Encyclopedia of Type Strains, Phase IV (KMG-IV): sequencing the most valuable type-strain genomes for metagenomic binning, comparative biology and taxonomic classification.</title>
        <authorList>
            <person name="Goeker M."/>
        </authorList>
    </citation>
    <scope>NUCLEOTIDE SEQUENCE [LARGE SCALE GENOMIC DNA]</scope>
    <source>
        <strain evidence="1 2">DSM 102969</strain>
    </source>
</reference>
<keyword evidence="2" id="KW-1185">Reference proteome</keyword>
<proteinExistence type="predicted"/>
<sequence>MMNRQHPPTGLFELLARSWERPAAVAAVVFSGDGATVAFAGADGTVSLARVADPESALSRVRVSGDLGQTSIRPPARAPRPLVDAPAFGSGPAPIVATDGADFLVGGADGTVVRLATSGEVEPTPVRLGGPVVALAASAGGSAAASDGTVVLVFAARGDAAPVRLAADDAGGIGALAFARGGRRLAVATADGLAVLDTRDDGAVLADVALPSRALAPVWAPGDRLIGTPLAGGGFALVDPVGGGVRVFGDFPAPVRTVSFSGPAEAVLASGAFRVAGWSTARPVAVDDPGGGAIVSGRAGLVPVESLAAHPTRSLVAAGYANGQILLVQVGARGELLVKPAGGAVTALAWSPDGRHLAAGDADGGASIVTFPPQLFK</sequence>
<dbReference type="Gene3D" id="2.130.10.10">
    <property type="entry name" value="YVTN repeat-like/Quinoprotein amine dehydrogenase"/>
    <property type="match status" value="2"/>
</dbReference>
<dbReference type="SUPFAM" id="SSF50969">
    <property type="entry name" value="YVTN repeat-like/Quinoprotein amine dehydrogenase"/>
    <property type="match status" value="1"/>
</dbReference>
<dbReference type="OrthoDB" id="8192299at2"/>
<protein>
    <submittedName>
        <fullName evidence="1">WD domain G-beta repeat uncharacterized protein</fullName>
    </submittedName>
</protein>
<name>A0A4R6RFK8_9HYPH</name>
<dbReference type="PANTHER" id="PTHR19879:SF9">
    <property type="entry name" value="TRANSCRIPTION INITIATION FACTOR TFIID SUBUNIT 5"/>
    <property type="match status" value="1"/>
</dbReference>
<dbReference type="PANTHER" id="PTHR19879">
    <property type="entry name" value="TRANSCRIPTION INITIATION FACTOR TFIID"/>
    <property type="match status" value="1"/>
</dbReference>
<evidence type="ECO:0000313" key="1">
    <source>
        <dbReference type="EMBL" id="TDP84964.1"/>
    </source>
</evidence>